<sequence>MSSAFMHHSPPQDEHHHADRPDLLGEWQKVYMEYRIHERLEWLESDGHEKYFLTYSRVLAVLHLQSSLPHPLDSVDLYKDKSRVVADSLNFGEDDDGVEDEGSGSLTANSSSFSVSEDMRVE</sequence>
<dbReference type="EMBL" id="BQNB010021098">
    <property type="protein sequence ID" value="GJU02854.1"/>
    <property type="molecule type" value="Genomic_DNA"/>
</dbReference>
<feature type="region of interest" description="Disordered" evidence="1">
    <location>
        <begin position="90"/>
        <end position="122"/>
    </location>
</feature>
<gene>
    <name evidence="2" type="ORF">Tco_1113192</name>
</gene>
<accession>A0ABQ5IRS9</accession>
<evidence type="ECO:0000313" key="3">
    <source>
        <dbReference type="Proteomes" id="UP001151760"/>
    </source>
</evidence>
<evidence type="ECO:0000313" key="2">
    <source>
        <dbReference type="EMBL" id="GJU02854.1"/>
    </source>
</evidence>
<feature type="compositionally biased region" description="Polar residues" evidence="1">
    <location>
        <begin position="106"/>
        <end position="115"/>
    </location>
</feature>
<keyword evidence="3" id="KW-1185">Reference proteome</keyword>
<proteinExistence type="predicted"/>
<organism evidence="2 3">
    <name type="scientific">Tanacetum coccineum</name>
    <dbReference type="NCBI Taxonomy" id="301880"/>
    <lineage>
        <taxon>Eukaryota</taxon>
        <taxon>Viridiplantae</taxon>
        <taxon>Streptophyta</taxon>
        <taxon>Embryophyta</taxon>
        <taxon>Tracheophyta</taxon>
        <taxon>Spermatophyta</taxon>
        <taxon>Magnoliopsida</taxon>
        <taxon>eudicotyledons</taxon>
        <taxon>Gunneridae</taxon>
        <taxon>Pentapetalae</taxon>
        <taxon>asterids</taxon>
        <taxon>campanulids</taxon>
        <taxon>Asterales</taxon>
        <taxon>Asteraceae</taxon>
        <taxon>Asteroideae</taxon>
        <taxon>Anthemideae</taxon>
        <taxon>Anthemidinae</taxon>
        <taxon>Tanacetum</taxon>
    </lineage>
</organism>
<feature type="compositionally biased region" description="Acidic residues" evidence="1">
    <location>
        <begin position="92"/>
        <end position="102"/>
    </location>
</feature>
<reference evidence="2" key="1">
    <citation type="journal article" date="2022" name="Int. J. Mol. Sci.">
        <title>Draft Genome of Tanacetum Coccineum: Genomic Comparison of Closely Related Tanacetum-Family Plants.</title>
        <authorList>
            <person name="Yamashiro T."/>
            <person name="Shiraishi A."/>
            <person name="Nakayama K."/>
            <person name="Satake H."/>
        </authorList>
    </citation>
    <scope>NUCLEOTIDE SEQUENCE</scope>
</reference>
<protein>
    <submittedName>
        <fullName evidence="2">Uncharacterized protein</fullName>
    </submittedName>
</protein>
<evidence type="ECO:0000256" key="1">
    <source>
        <dbReference type="SAM" id="MobiDB-lite"/>
    </source>
</evidence>
<comment type="caution">
    <text evidence="2">The sequence shown here is derived from an EMBL/GenBank/DDBJ whole genome shotgun (WGS) entry which is preliminary data.</text>
</comment>
<reference evidence="2" key="2">
    <citation type="submission" date="2022-01" db="EMBL/GenBank/DDBJ databases">
        <authorList>
            <person name="Yamashiro T."/>
            <person name="Shiraishi A."/>
            <person name="Satake H."/>
            <person name="Nakayama K."/>
        </authorList>
    </citation>
    <scope>NUCLEOTIDE SEQUENCE</scope>
</reference>
<feature type="compositionally biased region" description="Basic and acidic residues" evidence="1">
    <location>
        <begin position="10"/>
        <end position="21"/>
    </location>
</feature>
<dbReference type="Proteomes" id="UP001151760">
    <property type="component" value="Unassembled WGS sequence"/>
</dbReference>
<name>A0ABQ5IRS9_9ASTR</name>
<feature type="region of interest" description="Disordered" evidence="1">
    <location>
        <begin position="1"/>
        <end position="21"/>
    </location>
</feature>